<protein>
    <submittedName>
        <fullName evidence="2">Uncharacterized protein</fullName>
    </submittedName>
</protein>
<evidence type="ECO:0000256" key="1">
    <source>
        <dbReference type="SAM" id="SignalP"/>
    </source>
</evidence>
<dbReference type="EMBL" id="AP015034">
    <property type="protein sequence ID" value="BAT74934.1"/>
    <property type="molecule type" value="Genomic_DNA"/>
</dbReference>
<sequence>MLFKIGLPHYLFLLYQVYELLGWTLEEKTKKRYWICLFLGQEIYAERTWLTIPWFNGFPSLRFGCWCCFSYPTNRTVDMYCITFSPTFTFDTQDRTTYYWVR</sequence>
<evidence type="ECO:0000313" key="2">
    <source>
        <dbReference type="EMBL" id="BAT74934.1"/>
    </source>
</evidence>
<reference evidence="2 3" key="1">
    <citation type="journal article" date="2015" name="Sci. Rep.">
        <title>The power of single molecule real-time sequencing technology in the de novo assembly of a eukaryotic genome.</title>
        <authorList>
            <person name="Sakai H."/>
            <person name="Naito K."/>
            <person name="Ogiso-Tanaka E."/>
            <person name="Takahashi Y."/>
            <person name="Iseki K."/>
            <person name="Muto C."/>
            <person name="Satou K."/>
            <person name="Teruya K."/>
            <person name="Shiroma A."/>
            <person name="Shimoji M."/>
            <person name="Hirano T."/>
            <person name="Itoh T."/>
            <person name="Kaga A."/>
            <person name="Tomooka N."/>
        </authorList>
    </citation>
    <scope>NUCLEOTIDE SEQUENCE [LARGE SCALE GENOMIC DNA]</scope>
    <source>
        <strain evidence="3">cv. Shumari</strain>
    </source>
</reference>
<evidence type="ECO:0000313" key="3">
    <source>
        <dbReference type="Proteomes" id="UP000291084"/>
    </source>
</evidence>
<name>A0A0S3R302_PHAAN</name>
<proteinExistence type="predicted"/>
<feature type="signal peptide" evidence="1">
    <location>
        <begin position="1"/>
        <end position="22"/>
    </location>
</feature>
<dbReference type="AlphaFoldDB" id="A0A0S3R302"/>
<gene>
    <name evidence="2" type="primary">Vigan.01G271700</name>
    <name evidence="2" type="ORF">VIGAN_01271700</name>
</gene>
<keyword evidence="3" id="KW-1185">Reference proteome</keyword>
<organism evidence="2 3">
    <name type="scientific">Vigna angularis var. angularis</name>
    <dbReference type="NCBI Taxonomy" id="157739"/>
    <lineage>
        <taxon>Eukaryota</taxon>
        <taxon>Viridiplantae</taxon>
        <taxon>Streptophyta</taxon>
        <taxon>Embryophyta</taxon>
        <taxon>Tracheophyta</taxon>
        <taxon>Spermatophyta</taxon>
        <taxon>Magnoliopsida</taxon>
        <taxon>eudicotyledons</taxon>
        <taxon>Gunneridae</taxon>
        <taxon>Pentapetalae</taxon>
        <taxon>rosids</taxon>
        <taxon>fabids</taxon>
        <taxon>Fabales</taxon>
        <taxon>Fabaceae</taxon>
        <taxon>Papilionoideae</taxon>
        <taxon>50 kb inversion clade</taxon>
        <taxon>NPAAA clade</taxon>
        <taxon>indigoferoid/millettioid clade</taxon>
        <taxon>Phaseoleae</taxon>
        <taxon>Vigna</taxon>
    </lineage>
</organism>
<feature type="chain" id="PRO_5006616642" evidence="1">
    <location>
        <begin position="23"/>
        <end position="102"/>
    </location>
</feature>
<dbReference type="Proteomes" id="UP000291084">
    <property type="component" value="Chromosome 1"/>
</dbReference>
<accession>A0A0S3R302</accession>
<keyword evidence="1" id="KW-0732">Signal</keyword>